<evidence type="ECO:0000256" key="1">
    <source>
        <dbReference type="ARBA" id="ARBA00004651"/>
    </source>
</evidence>
<evidence type="ECO:0000256" key="3">
    <source>
        <dbReference type="ARBA" id="ARBA00022692"/>
    </source>
</evidence>
<dbReference type="PANTHER" id="PTHR33931">
    <property type="entry name" value="HOLIN-LIKE PROTEIN CIDA-RELATED"/>
    <property type="match status" value="1"/>
</dbReference>
<evidence type="ECO:0000313" key="8">
    <source>
        <dbReference type="Proteomes" id="UP000306753"/>
    </source>
</evidence>
<reference evidence="7 8" key="1">
    <citation type="journal article" date="2017" name="Eur. J. Clin. Microbiol. Infect. Dis.">
        <title>Uncommonly isolated clinical Pseudomonas: identification and phylogenetic assignation.</title>
        <authorList>
            <person name="Mulet M."/>
            <person name="Gomila M."/>
            <person name="Ramirez A."/>
            <person name="Cardew S."/>
            <person name="Moore E.R."/>
            <person name="Lalucat J."/>
            <person name="Garcia-Valdes E."/>
        </authorList>
    </citation>
    <scope>NUCLEOTIDE SEQUENCE [LARGE SCALE GENOMIC DNA]</scope>
    <source>
        <strain evidence="7 8">SD129</strain>
    </source>
</reference>
<keyword evidence="4 6" id="KW-1133">Transmembrane helix</keyword>
<keyword evidence="2" id="KW-1003">Cell membrane</keyword>
<evidence type="ECO:0000256" key="2">
    <source>
        <dbReference type="ARBA" id="ARBA00022475"/>
    </source>
</evidence>
<dbReference type="GO" id="GO:0005886">
    <property type="term" value="C:plasma membrane"/>
    <property type="evidence" value="ECO:0007669"/>
    <property type="project" value="UniProtKB-SubCell"/>
</dbReference>
<comment type="caution">
    <text evidence="7">The sequence shown here is derived from an EMBL/GenBank/DDBJ whole genome shotgun (WGS) entry which is preliminary data.</text>
</comment>
<evidence type="ECO:0000256" key="4">
    <source>
        <dbReference type="ARBA" id="ARBA00022989"/>
    </source>
</evidence>
<name>A0A5R9QEA2_9GAMM</name>
<dbReference type="EMBL" id="QLAG01000011">
    <property type="protein sequence ID" value="TLX63476.1"/>
    <property type="molecule type" value="Genomic_DNA"/>
</dbReference>
<dbReference type="PANTHER" id="PTHR33931:SF2">
    <property type="entry name" value="HOLIN-LIKE PROTEIN CIDA"/>
    <property type="match status" value="1"/>
</dbReference>
<comment type="subcellular location">
    <subcellularLocation>
        <location evidence="1">Cell membrane</location>
        <topology evidence="1">Multi-pass membrane protein</topology>
    </subcellularLocation>
</comment>
<keyword evidence="5 6" id="KW-0472">Membrane</keyword>
<dbReference type="AlphaFoldDB" id="A0A5R9QEA2"/>
<proteinExistence type="predicted"/>
<evidence type="ECO:0000256" key="6">
    <source>
        <dbReference type="SAM" id="Phobius"/>
    </source>
</evidence>
<protein>
    <submittedName>
        <fullName evidence="7">CidA/LrgA family protein</fullName>
    </submittedName>
</protein>
<feature type="transmembrane region" description="Helical" evidence="6">
    <location>
        <begin position="87"/>
        <end position="106"/>
    </location>
</feature>
<dbReference type="InterPro" id="IPR005538">
    <property type="entry name" value="LrgA/CidA"/>
</dbReference>
<feature type="transmembrane region" description="Helical" evidence="6">
    <location>
        <begin position="55"/>
        <end position="75"/>
    </location>
</feature>
<evidence type="ECO:0000256" key="5">
    <source>
        <dbReference type="ARBA" id="ARBA00023136"/>
    </source>
</evidence>
<gene>
    <name evidence="7" type="ORF">DN820_10290</name>
</gene>
<dbReference type="Proteomes" id="UP000306753">
    <property type="component" value="Unassembled WGS sequence"/>
</dbReference>
<keyword evidence="3 6" id="KW-0812">Transmembrane</keyword>
<sequence>MILKGLTWLVLLQLLGSVLNLLLLPALPGPIIGMALLFGWLLLRRGIAQPLEQAAGVLLQYLPLLLVVPATGIMVSGEALLGDLPAIAAGLVVSLLVTVPFCGWLMQRLAQRMDAAGTEKDA</sequence>
<organism evidence="7 8">
    <name type="scientific">Stutzerimonas nosocomialis</name>
    <dbReference type="NCBI Taxonomy" id="1056496"/>
    <lineage>
        <taxon>Bacteria</taxon>
        <taxon>Pseudomonadati</taxon>
        <taxon>Pseudomonadota</taxon>
        <taxon>Gammaproteobacteria</taxon>
        <taxon>Pseudomonadales</taxon>
        <taxon>Pseudomonadaceae</taxon>
        <taxon>Stutzerimonas</taxon>
    </lineage>
</organism>
<feature type="transmembrane region" description="Helical" evidence="6">
    <location>
        <begin position="26"/>
        <end position="43"/>
    </location>
</feature>
<dbReference type="RefSeq" id="WP_138411659.1">
    <property type="nucleotide sequence ID" value="NZ_QLAG01000011.1"/>
</dbReference>
<accession>A0A5R9QEA2</accession>
<keyword evidence="8" id="KW-1185">Reference proteome</keyword>
<evidence type="ECO:0000313" key="7">
    <source>
        <dbReference type="EMBL" id="TLX63476.1"/>
    </source>
</evidence>
<dbReference type="Pfam" id="PF03788">
    <property type="entry name" value="LrgA"/>
    <property type="match status" value="1"/>
</dbReference>